<dbReference type="OrthoDB" id="1001751at2"/>
<dbReference type="InterPro" id="IPR021958">
    <property type="entry name" value="DUF3575"/>
</dbReference>
<evidence type="ECO:0000313" key="2">
    <source>
        <dbReference type="Proteomes" id="UP000198951"/>
    </source>
</evidence>
<gene>
    <name evidence="1" type="ORF">SAMN05443667_107205</name>
</gene>
<sequence length="191" mass="22041">MLISKLYIMKKLLFLLVVLLSLQLHSQTYVKVNALTTLLTIPNVGIETSIGKKSTFQLDILGSPWKSIDGKPQQFYIVIPEYRYHFKEKYNGFYAGAHIGGTVFNFQKWNYLNTDKYEKGFGYVIGATIGYQKKINDRFMLDCFLGGGNQQGFYHGYYLSTGERYETAKNWNKSGEWLPYRGGVMVSYRID</sequence>
<dbReference type="EMBL" id="FNRD01000007">
    <property type="protein sequence ID" value="SEA71322.1"/>
    <property type="molecule type" value="Genomic_DNA"/>
</dbReference>
<name>A0A1H4DGF3_9FLAO</name>
<accession>A0A1H4DGF3</accession>
<evidence type="ECO:0000313" key="1">
    <source>
        <dbReference type="EMBL" id="SEA71322.1"/>
    </source>
</evidence>
<dbReference type="Pfam" id="PF12099">
    <property type="entry name" value="DUF3575"/>
    <property type="match status" value="1"/>
</dbReference>
<dbReference type="Proteomes" id="UP000198951">
    <property type="component" value="Unassembled WGS sequence"/>
</dbReference>
<protein>
    <recommendedName>
        <fullName evidence="3">DUF3575 domain-containing protein</fullName>
    </recommendedName>
</protein>
<reference evidence="2" key="1">
    <citation type="submission" date="2016-10" db="EMBL/GenBank/DDBJ databases">
        <authorList>
            <person name="Varghese N."/>
            <person name="Submissions S."/>
        </authorList>
    </citation>
    <scope>NUCLEOTIDE SEQUENCE [LARGE SCALE GENOMIC DNA]</scope>
    <source>
        <strain evidence="2">DSM 22376</strain>
    </source>
</reference>
<proteinExistence type="predicted"/>
<dbReference type="AlphaFoldDB" id="A0A1H4DGF3"/>
<keyword evidence="2" id="KW-1185">Reference proteome</keyword>
<dbReference type="STRING" id="150146.SAMN05443667_107205"/>
<organism evidence="1 2">
    <name type="scientific">Flavobacterium gillisiae</name>
    <dbReference type="NCBI Taxonomy" id="150146"/>
    <lineage>
        <taxon>Bacteria</taxon>
        <taxon>Pseudomonadati</taxon>
        <taxon>Bacteroidota</taxon>
        <taxon>Flavobacteriia</taxon>
        <taxon>Flavobacteriales</taxon>
        <taxon>Flavobacteriaceae</taxon>
        <taxon>Flavobacterium</taxon>
    </lineage>
</organism>
<evidence type="ECO:0008006" key="3">
    <source>
        <dbReference type="Google" id="ProtNLM"/>
    </source>
</evidence>